<evidence type="ECO:0000256" key="1">
    <source>
        <dbReference type="SAM" id="MobiDB-lite"/>
    </source>
</evidence>
<keyword evidence="4" id="KW-1185">Reference proteome</keyword>
<organism evidence="3 4">
    <name type="scientific">Mycena rosella</name>
    <name type="common">Pink bonnet</name>
    <name type="synonym">Agaricus rosellus</name>
    <dbReference type="NCBI Taxonomy" id="1033263"/>
    <lineage>
        <taxon>Eukaryota</taxon>
        <taxon>Fungi</taxon>
        <taxon>Dikarya</taxon>
        <taxon>Basidiomycota</taxon>
        <taxon>Agaricomycotina</taxon>
        <taxon>Agaricomycetes</taxon>
        <taxon>Agaricomycetidae</taxon>
        <taxon>Agaricales</taxon>
        <taxon>Marasmiineae</taxon>
        <taxon>Mycenaceae</taxon>
        <taxon>Mycena</taxon>
    </lineage>
</organism>
<protein>
    <submittedName>
        <fullName evidence="3">Uncharacterized protein</fullName>
    </submittedName>
</protein>
<sequence length="945" mass="100874">MLVTWRTVMRLFSSLSLPASICGLVDSGDFYLGGENFSCTLAYSTGGQRYTSKKRPASLRNPKLRKARLYLALSASSQLLLGYPVEVELGIRGTGPSSRRSSPHYNPYLLPGYAYDKSPTMLSGTTACELEASRSQIISAWIFLLDELAMAMDELQRLCSSGPFSHAHLYQPSMIPHIVLALDPRLRAELPKAFFDCFPMLKSAVGLRTSKCNHPGTHLCSAPRSPDIEIEVLTPSAGIAAKLPAHTIASVAARKLSFARTSSFVEAGHLEARSKRARVAATANGRWVPELRAGMYFNTMSIGHIVACADKADDAQAGCTQSSDNLSPLLSPVKSHASSLVNDEGLVERLKERSLQQLAVPDLEMPTLGKPLRTSDHGSDICATLVISAHEPEVSAPAPASVFDGSLIGPRGLEEATDQQSPEKRVEDPHTSESKIFPVISASRVGRTVPICIAAASMASSSFPASGLINAENKVELGGPDEENPSIHAELIALTQHNLSLTAQRPVKDVATPGLHSAPSKACAAQRVKTAAPAPGSRSKSPLREVAKVLPLLGVLKASAPAFVKNKTTECGGLKESRQQRVIPEMDIHTSGKGVPASGSAPSDAPVTMCNASVLERVWLSRPDLKISTVEMLPCASNPPPGLSAAAQDTSALGVGVYNTPAPAPIFDGGSVELGGLTCEETPSAAWDTHICNSAKTSFAPALIINGFAVEPRGQREDRSSALDQQLYAPWKHLPPRSLLANATLERENRTHPLRDFPGLCSKLRPRDHTVEIVQVMPSCRILKLPAPAVTYNKAAIELGELKDSRQQLPATNLKVRTWEKSACASASNSLPLSEAPVASWDKPAFNPGSFRFPPPILVSDGATVELEGPQKILPPRNEQLVNAEATSVLTSDVHASFASESLSPLVFHSASATEVFALVSTKIQISWISYNGHFLSGDVAPDME</sequence>
<accession>A0AAD7H047</accession>
<evidence type="ECO:0000313" key="4">
    <source>
        <dbReference type="Proteomes" id="UP001221757"/>
    </source>
</evidence>
<feature type="compositionally biased region" description="Basic and acidic residues" evidence="1">
    <location>
        <begin position="421"/>
        <end position="432"/>
    </location>
</feature>
<feature type="signal peptide" evidence="2">
    <location>
        <begin position="1"/>
        <end position="27"/>
    </location>
</feature>
<gene>
    <name evidence="3" type="ORF">B0H17DRAFT_1124663</name>
</gene>
<name>A0AAD7H047_MYCRO</name>
<dbReference type="AlphaFoldDB" id="A0AAD7H047"/>
<reference evidence="3" key="1">
    <citation type="submission" date="2023-03" db="EMBL/GenBank/DDBJ databases">
        <title>Massive genome expansion in bonnet fungi (Mycena s.s.) driven by repeated elements and novel gene families across ecological guilds.</title>
        <authorList>
            <consortium name="Lawrence Berkeley National Laboratory"/>
            <person name="Harder C.B."/>
            <person name="Miyauchi S."/>
            <person name="Viragh M."/>
            <person name="Kuo A."/>
            <person name="Thoen E."/>
            <person name="Andreopoulos B."/>
            <person name="Lu D."/>
            <person name="Skrede I."/>
            <person name="Drula E."/>
            <person name="Henrissat B."/>
            <person name="Morin E."/>
            <person name="Kohler A."/>
            <person name="Barry K."/>
            <person name="LaButti K."/>
            <person name="Morin E."/>
            <person name="Salamov A."/>
            <person name="Lipzen A."/>
            <person name="Mereny Z."/>
            <person name="Hegedus B."/>
            <person name="Baldrian P."/>
            <person name="Stursova M."/>
            <person name="Weitz H."/>
            <person name="Taylor A."/>
            <person name="Grigoriev I.V."/>
            <person name="Nagy L.G."/>
            <person name="Martin F."/>
            <person name="Kauserud H."/>
        </authorList>
    </citation>
    <scope>NUCLEOTIDE SEQUENCE</scope>
    <source>
        <strain evidence="3">CBHHK067</strain>
    </source>
</reference>
<proteinExistence type="predicted"/>
<feature type="chain" id="PRO_5041962307" evidence="2">
    <location>
        <begin position="28"/>
        <end position="945"/>
    </location>
</feature>
<keyword evidence="2" id="KW-0732">Signal</keyword>
<dbReference type="Proteomes" id="UP001221757">
    <property type="component" value="Unassembled WGS sequence"/>
</dbReference>
<evidence type="ECO:0000256" key="2">
    <source>
        <dbReference type="SAM" id="SignalP"/>
    </source>
</evidence>
<feature type="region of interest" description="Disordered" evidence="1">
    <location>
        <begin position="407"/>
        <end position="432"/>
    </location>
</feature>
<comment type="caution">
    <text evidence="3">The sequence shown here is derived from an EMBL/GenBank/DDBJ whole genome shotgun (WGS) entry which is preliminary data.</text>
</comment>
<evidence type="ECO:0000313" key="3">
    <source>
        <dbReference type="EMBL" id="KAJ7708871.1"/>
    </source>
</evidence>
<dbReference type="EMBL" id="JARKIE010000003">
    <property type="protein sequence ID" value="KAJ7708871.1"/>
    <property type="molecule type" value="Genomic_DNA"/>
</dbReference>